<dbReference type="Proteomes" id="UP000243308">
    <property type="component" value="Unassembled WGS sequence"/>
</dbReference>
<evidence type="ECO:0000313" key="3">
    <source>
        <dbReference type="Proteomes" id="UP000243308"/>
    </source>
</evidence>
<feature type="compositionally biased region" description="Low complexity" evidence="1">
    <location>
        <begin position="100"/>
        <end position="110"/>
    </location>
</feature>
<evidence type="ECO:0000256" key="1">
    <source>
        <dbReference type="SAM" id="MobiDB-lite"/>
    </source>
</evidence>
<feature type="compositionally biased region" description="Polar residues" evidence="1">
    <location>
        <begin position="118"/>
        <end position="132"/>
    </location>
</feature>
<accession>A0A086TLK4</accession>
<evidence type="ECO:0000313" key="2">
    <source>
        <dbReference type="EMBL" id="KFH62831.1"/>
    </source>
</evidence>
<name>A0A086TLK4_9FUNG</name>
<keyword evidence="3" id="KW-1185">Reference proteome</keyword>
<feature type="compositionally biased region" description="Low complexity" evidence="1">
    <location>
        <begin position="143"/>
        <end position="152"/>
    </location>
</feature>
<protein>
    <submittedName>
        <fullName evidence="2">Uncharacterized protein</fullName>
    </submittedName>
</protein>
<dbReference type="OrthoDB" id="1555531at2759"/>
<feature type="compositionally biased region" description="Basic and acidic residues" evidence="1">
    <location>
        <begin position="56"/>
        <end position="67"/>
    </location>
</feature>
<proteinExistence type="predicted"/>
<dbReference type="EMBL" id="KN042430">
    <property type="protein sequence ID" value="KFH62831.1"/>
    <property type="molecule type" value="Genomic_DNA"/>
</dbReference>
<dbReference type="AlphaFoldDB" id="A0A086TLK4"/>
<gene>
    <name evidence="2" type="ORF">MVEG_11356</name>
</gene>
<feature type="region of interest" description="Disordered" evidence="1">
    <location>
        <begin position="1"/>
        <end position="156"/>
    </location>
</feature>
<reference evidence="2 3" key="1">
    <citation type="submission" date="2011-02" db="EMBL/GenBank/DDBJ databases">
        <title>The Genome Sequence of Mortierella verticillata NRRL 6337.</title>
        <authorList>
            <consortium name="The Broad Institute Genome Sequencing Platform"/>
            <person name="Russ C."/>
            <person name="Cuomo C."/>
            <person name="Burger G."/>
            <person name="Gray M.W."/>
            <person name="Holland P.W.H."/>
            <person name="King N."/>
            <person name="Lang F.B.F."/>
            <person name="Roger A.J."/>
            <person name="Ruiz-Trillo I."/>
            <person name="Young S.K."/>
            <person name="Zeng Q."/>
            <person name="Gargeya S."/>
            <person name="Alvarado L."/>
            <person name="Berlin A."/>
            <person name="Chapman S.B."/>
            <person name="Chen Z."/>
            <person name="Freedman E."/>
            <person name="Gellesch M."/>
            <person name="Goldberg J."/>
            <person name="Griggs A."/>
            <person name="Gujja S."/>
            <person name="Heilman E."/>
            <person name="Heiman D."/>
            <person name="Howarth C."/>
            <person name="Mehta T."/>
            <person name="Neiman D."/>
            <person name="Pearson M."/>
            <person name="Roberts A."/>
            <person name="Saif S."/>
            <person name="Shea T."/>
            <person name="Shenoy N."/>
            <person name="Sisk P."/>
            <person name="Stolte C."/>
            <person name="Sykes S."/>
            <person name="White J."/>
            <person name="Yandava C."/>
            <person name="Haas B."/>
            <person name="Nusbaum C."/>
            <person name="Birren B."/>
        </authorList>
    </citation>
    <scope>NUCLEOTIDE SEQUENCE [LARGE SCALE GENOMIC DNA]</scope>
    <source>
        <strain evidence="2 3">NRRL 6337</strain>
    </source>
</reference>
<sequence>MAASQDRKRDIDNRHQDHQQHQASRPSYPEPTPPSTCIKLQLQTMSPVHPPSKPTDQWKDCNEHGPVGHDCYSPNNSPVDRCEQGDGHNNTNKGHFDQESAPSSLDSASSCPVRHQSHSLSPVSQEPSSDSESMYRFGRGDHSSSASSVSSVNPFSAGPSSLKLGGPLYRTSSVGRSSFIGWKPATIASLSGACGPICRCSNEYEERWNVKVMRAARKRMSVHSLLC</sequence>
<organism evidence="2 3">
    <name type="scientific">Podila verticillata NRRL 6337</name>
    <dbReference type="NCBI Taxonomy" id="1069443"/>
    <lineage>
        <taxon>Eukaryota</taxon>
        <taxon>Fungi</taxon>
        <taxon>Fungi incertae sedis</taxon>
        <taxon>Mucoromycota</taxon>
        <taxon>Mortierellomycotina</taxon>
        <taxon>Mortierellomycetes</taxon>
        <taxon>Mortierellales</taxon>
        <taxon>Mortierellaceae</taxon>
        <taxon>Podila</taxon>
    </lineage>
</organism>
<feature type="compositionally biased region" description="Basic and acidic residues" evidence="1">
    <location>
        <begin position="1"/>
        <end position="20"/>
    </location>
</feature>